<evidence type="ECO:0000313" key="1">
    <source>
        <dbReference type="EMBL" id="KAB7496917.1"/>
    </source>
</evidence>
<comment type="caution">
    <text evidence="1">The sequence shown here is derived from an EMBL/GenBank/DDBJ whole genome shotgun (WGS) entry which is preliminary data.</text>
</comment>
<dbReference type="InterPro" id="IPR047155">
    <property type="entry name" value="COMMD4/6/7/8"/>
</dbReference>
<dbReference type="PANTHER" id="PTHR16231:SF4">
    <property type="entry name" value="COMM DOMAIN-CONTAINING PROTEIN 4"/>
    <property type="match status" value="1"/>
</dbReference>
<dbReference type="AlphaFoldDB" id="A0A5N5SSC3"/>
<name>A0A5N5SSC3_9CRUS</name>
<dbReference type="Pfam" id="PF21672">
    <property type="entry name" value="COMM_HN"/>
    <property type="match status" value="1"/>
</dbReference>
<sequence length="225" mass="25903">MRFRFCWDCDCPDWILAEISNITKIIPNILKEITQHIAWDACGSSKLNLDYLIGLVNPKYNLDMKTVRAVVAAIRWIVSNASGAEVEPKVLRSELEQLGLTKEHSIIISEVYDTEKERLQDSLKRKTLQASENVLFGYEIKEEKFGDDSISFCHLELQGKLLEHEYGYFSEPFPVRKERGTEAEKEEIEKDEKGNHTKIALTHAMLDGLINELEEAYNHMEELGK</sequence>
<dbReference type="PANTHER" id="PTHR16231">
    <property type="entry name" value="COMM DOMAIN-CONTAINING PROTEIN 4-8 FAMILY MEMBER"/>
    <property type="match status" value="1"/>
</dbReference>
<gene>
    <name evidence="1" type="primary">COMMD4</name>
    <name evidence="1" type="ORF">Anas_07730</name>
</gene>
<protein>
    <submittedName>
        <fullName evidence="1">COMM domain-containing protein 4</fullName>
    </submittedName>
</protein>
<organism evidence="1 2">
    <name type="scientific">Armadillidium nasatum</name>
    <dbReference type="NCBI Taxonomy" id="96803"/>
    <lineage>
        <taxon>Eukaryota</taxon>
        <taxon>Metazoa</taxon>
        <taxon>Ecdysozoa</taxon>
        <taxon>Arthropoda</taxon>
        <taxon>Crustacea</taxon>
        <taxon>Multicrustacea</taxon>
        <taxon>Malacostraca</taxon>
        <taxon>Eumalacostraca</taxon>
        <taxon>Peracarida</taxon>
        <taxon>Isopoda</taxon>
        <taxon>Oniscidea</taxon>
        <taxon>Crinocheta</taxon>
        <taxon>Armadillidiidae</taxon>
        <taxon>Armadillidium</taxon>
    </lineage>
</organism>
<evidence type="ECO:0000313" key="2">
    <source>
        <dbReference type="Proteomes" id="UP000326759"/>
    </source>
</evidence>
<proteinExistence type="predicted"/>
<keyword evidence="2" id="KW-1185">Reference proteome</keyword>
<dbReference type="OrthoDB" id="284322at2759"/>
<accession>A0A5N5SSC3</accession>
<dbReference type="Proteomes" id="UP000326759">
    <property type="component" value="Unassembled WGS sequence"/>
</dbReference>
<reference evidence="1 2" key="1">
    <citation type="journal article" date="2019" name="PLoS Biol.">
        <title>Sex chromosomes control vertical transmission of feminizing Wolbachia symbionts in an isopod.</title>
        <authorList>
            <person name="Becking T."/>
            <person name="Chebbi M.A."/>
            <person name="Giraud I."/>
            <person name="Moumen B."/>
            <person name="Laverre T."/>
            <person name="Caubet Y."/>
            <person name="Peccoud J."/>
            <person name="Gilbert C."/>
            <person name="Cordaux R."/>
        </authorList>
    </citation>
    <scope>NUCLEOTIDE SEQUENCE [LARGE SCALE GENOMIC DNA]</scope>
    <source>
        <strain evidence="1">ANa2</strain>
        <tissue evidence="1">Whole body excluding digestive tract and cuticle</tissue>
    </source>
</reference>
<dbReference type="EMBL" id="SEYY01020916">
    <property type="protein sequence ID" value="KAB7496917.1"/>
    <property type="molecule type" value="Genomic_DNA"/>
</dbReference>